<evidence type="ECO:0000313" key="4">
    <source>
        <dbReference type="Proteomes" id="UP001432128"/>
    </source>
</evidence>
<dbReference type="InterPro" id="IPR006311">
    <property type="entry name" value="TAT_signal"/>
</dbReference>
<dbReference type="AlphaFoldDB" id="A0AAU4K7P0"/>
<organism evidence="3 4">
    <name type="scientific">Williamsia herbipolensis</name>
    <dbReference type="NCBI Taxonomy" id="1603258"/>
    <lineage>
        <taxon>Bacteria</taxon>
        <taxon>Bacillati</taxon>
        <taxon>Actinomycetota</taxon>
        <taxon>Actinomycetes</taxon>
        <taxon>Mycobacteriales</taxon>
        <taxon>Nocardiaceae</taxon>
        <taxon>Williamsia</taxon>
    </lineage>
</organism>
<dbReference type="Proteomes" id="UP001432128">
    <property type="component" value="Chromosome"/>
</dbReference>
<keyword evidence="2" id="KW-0732">Signal</keyword>
<evidence type="ECO:0000256" key="2">
    <source>
        <dbReference type="SAM" id="SignalP"/>
    </source>
</evidence>
<evidence type="ECO:0000313" key="3">
    <source>
        <dbReference type="EMBL" id="WUM22130.1"/>
    </source>
</evidence>
<dbReference type="RefSeq" id="WP_328859060.1">
    <property type="nucleotide sequence ID" value="NZ_CP108021.1"/>
</dbReference>
<gene>
    <name evidence="3" type="ORF">OG579_10345</name>
</gene>
<accession>A0AAU4K7P0</accession>
<evidence type="ECO:0000256" key="1">
    <source>
        <dbReference type="SAM" id="MobiDB-lite"/>
    </source>
</evidence>
<protein>
    <submittedName>
        <fullName evidence="3">Uncharacterized protein</fullName>
    </submittedName>
</protein>
<keyword evidence="4" id="KW-1185">Reference proteome</keyword>
<dbReference type="PROSITE" id="PS51318">
    <property type="entry name" value="TAT"/>
    <property type="match status" value="1"/>
</dbReference>
<name>A0AAU4K7P0_9NOCA</name>
<sequence>MTAILRSRRTLVPLAAAAAAGAILLPAAIPASAASGFATHVVSESQALVGSATNTVVTSAASLLAETPTLLRTLPLNDTASIVAAPTNRALLGPALAAASDPTADLIAALQSAITKLGTALSDAPRNLTITAGQLLDGNVRAALQTFSNILIQPIVLIGLLDLPNIASASSQLNPFLAPVFNALPNIAINIVVTALQLFTNAREGVATIYEGIRDGLKAGDIGAAGAAITTGISNILAQGSTDLFGENGVIAALKQSGDDFLNAIGQLGKAAPTVTNTLRATSNAAVAQSTRSTSPATETSAPTETTSTTSKAADTTSTVTAPATTAPETTTSTPGTSTPEATTPSTSGTATAESTSTASTPVAAESGTAAAASGTGTSGDAAAGSTASATSPESAAPAASKAGASAPAASASTSH</sequence>
<dbReference type="KEGG" id="whr:OG579_10345"/>
<reference evidence="3 4" key="1">
    <citation type="submission" date="2022-10" db="EMBL/GenBank/DDBJ databases">
        <title>The complete genomes of actinobacterial strains from the NBC collection.</title>
        <authorList>
            <person name="Joergensen T.S."/>
            <person name="Alvarez Arevalo M."/>
            <person name="Sterndorff E.B."/>
            <person name="Faurdal D."/>
            <person name="Vuksanovic O."/>
            <person name="Mourched A.-S."/>
            <person name="Charusanti P."/>
            <person name="Shaw S."/>
            <person name="Blin K."/>
            <person name="Weber T."/>
        </authorList>
    </citation>
    <scope>NUCLEOTIDE SEQUENCE [LARGE SCALE GENOMIC DNA]</scope>
    <source>
        <strain evidence="3 4">NBC_00319</strain>
    </source>
</reference>
<proteinExistence type="predicted"/>
<feature type="compositionally biased region" description="Low complexity" evidence="1">
    <location>
        <begin position="290"/>
        <end position="416"/>
    </location>
</feature>
<feature type="region of interest" description="Disordered" evidence="1">
    <location>
        <begin position="283"/>
        <end position="416"/>
    </location>
</feature>
<feature type="chain" id="PRO_5043974069" evidence="2">
    <location>
        <begin position="34"/>
        <end position="416"/>
    </location>
</feature>
<feature type="signal peptide" evidence="2">
    <location>
        <begin position="1"/>
        <end position="33"/>
    </location>
</feature>
<dbReference type="EMBL" id="CP108021">
    <property type="protein sequence ID" value="WUM22130.1"/>
    <property type="molecule type" value="Genomic_DNA"/>
</dbReference>